<feature type="domain" description="Methyltransferase" evidence="2">
    <location>
        <begin position="60"/>
        <end position="151"/>
    </location>
</feature>
<dbReference type="SUPFAM" id="SSF53335">
    <property type="entry name" value="S-adenosyl-L-methionine-dependent methyltransferases"/>
    <property type="match status" value="1"/>
</dbReference>
<sequence>MYTLKNKDIGTGYNAGVRESYKNDYEFNRWFIRSRNRAEYTMTYQAISERLKETNFSTALELGPGPGTWTRLLHRKNQNAELQLVDISEAMKEQFELEMRELPNVTYTVTDIMEYAPSEPYELFFSSRAVEYLDDKPGFFKKLGTFVKAGGNGMIVTKNPYHGIRKSGLDAHQGQIPMPEMKRMLEDNGFVDVAFYPAVVRIPILSRLTSEVAEYILEKNLNQQLNINATNRTIESYVVTFTKPA</sequence>
<dbReference type="Proteomes" id="UP000179230">
    <property type="component" value="Unassembled WGS sequence"/>
</dbReference>
<keyword evidence="1" id="KW-0808">Transferase</keyword>
<dbReference type="PANTHER" id="PTHR43861">
    <property type="entry name" value="TRANS-ACONITATE 2-METHYLTRANSFERASE-RELATED"/>
    <property type="match status" value="1"/>
</dbReference>
<protein>
    <recommendedName>
        <fullName evidence="2">Methyltransferase domain-containing protein</fullName>
    </recommendedName>
</protein>
<reference evidence="3 4" key="1">
    <citation type="journal article" date="2016" name="Nat. Commun.">
        <title>Thousands of microbial genomes shed light on interconnected biogeochemical processes in an aquifer system.</title>
        <authorList>
            <person name="Anantharaman K."/>
            <person name="Brown C.T."/>
            <person name="Hug L.A."/>
            <person name="Sharon I."/>
            <person name="Castelle C.J."/>
            <person name="Probst A.J."/>
            <person name="Thomas B.C."/>
            <person name="Singh A."/>
            <person name="Wilkins M.J."/>
            <person name="Karaoz U."/>
            <person name="Brodie E.L."/>
            <person name="Williams K.H."/>
            <person name="Hubbard S.S."/>
            <person name="Banfield J.F."/>
        </authorList>
    </citation>
    <scope>NUCLEOTIDE SEQUENCE [LARGE SCALE GENOMIC DNA]</scope>
</reference>
<dbReference type="InterPro" id="IPR029063">
    <property type="entry name" value="SAM-dependent_MTases_sf"/>
</dbReference>
<dbReference type="Gene3D" id="3.40.50.150">
    <property type="entry name" value="Vaccinia Virus protein VP39"/>
    <property type="match status" value="1"/>
</dbReference>
<dbReference type="GO" id="GO:0016740">
    <property type="term" value="F:transferase activity"/>
    <property type="evidence" value="ECO:0007669"/>
    <property type="project" value="UniProtKB-KW"/>
</dbReference>
<evidence type="ECO:0000256" key="1">
    <source>
        <dbReference type="ARBA" id="ARBA00022679"/>
    </source>
</evidence>
<evidence type="ECO:0000313" key="3">
    <source>
        <dbReference type="EMBL" id="OGG89272.1"/>
    </source>
</evidence>
<dbReference type="Pfam" id="PF13649">
    <property type="entry name" value="Methyltransf_25"/>
    <property type="match status" value="1"/>
</dbReference>
<name>A0A1F6FTU3_9BACT</name>
<gene>
    <name evidence="3" type="ORF">A2592_00200</name>
</gene>
<evidence type="ECO:0000313" key="4">
    <source>
        <dbReference type="Proteomes" id="UP000179230"/>
    </source>
</evidence>
<organism evidence="3 4">
    <name type="scientific">Candidatus Kaiserbacteria bacterium RIFOXYD1_FULL_42_15</name>
    <dbReference type="NCBI Taxonomy" id="1798532"/>
    <lineage>
        <taxon>Bacteria</taxon>
        <taxon>Candidatus Kaiseribacteriota</taxon>
    </lineage>
</organism>
<comment type="caution">
    <text evidence="3">The sequence shown here is derived from an EMBL/GenBank/DDBJ whole genome shotgun (WGS) entry which is preliminary data.</text>
</comment>
<dbReference type="AlphaFoldDB" id="A0A1F6FTU3"/>
<evidence type="ECO:0000259" key="2">
    <source>
        <dbReference type="Pfam" id="PF13649"/>
    </source>
</evidence>
<accession>A0A1F6FTU3</accession>
<dbReference type="EMBL" id="MFMT01000004">
    <property type="protein sequence ID" value="OGG89272.1"/>
    <property type="molecule type" value="Genomic_DNA"/>
</dbReference>
<proteinExistence type="predicted"/>
<dbReference type="InterPro" id="IPR041698">
    <property type="entry name" value="Methyltransf_25"/>
</dbReference>